<dbReference type="AlphaFoldDB" id="A0A1I5RPW8"/>
<evidence type="ECO:0000313" key="2">
    <source>
        <dbReference type="Proteomes" id="UP000242243"/>
    </source>
</evidence>
<gene>
    <name evidence="1" type="ORF">SAMN05421839_1335</name>
</gene>
<name>A0A1I5RPW8_9BACI</name>
<protein>
    <submittedName>
        <fullName evidence="1">Uncharacterized protein</fullName>
    </submittedName>
</protein>
<dbReference type="EMBL" id="FOXC01000033">
    <property type="protein sequence ID" value="SFP60543.1"/>
    <property type="molecule type" value="Genomic_DNA"/>
</dbReference>
<dbReference type="Proteomes" id="UP000242243">
    <property type="component" value="Unassembled WGS sequence"/>
</dbReference>
<proteinExistence type="predicted"/>
<sequence length="38" mass="4197">MKTIADVLREEGKEEGIAETLLTLLGRKLGQLPQDTQT</sequence>
<evidence type="ECO:0000313" key="1">
    <source>
        <dbReference type="EMBL" id="SFP60543.1"/>
    </source>
</evidence>
<accession>A0A1I5RPW8</accession>
<organism evidence="1 2">
    <name type="scientific">Halolactibacillus halophilus</name>
    <dbReference type="NCBI Taxonomy" id="306540"/>
    <lineage>
        <taxon>Bacteria</taxon>
        <taxon>Bacillati</taxon>
        <taxon>Bacillota</taxon>
        <taxon>Bacilli</taxon>
        <taxon>Bacillales</taxon>
        <taxon>Bacillaceae</taxon>
        <taxon>Halolactibacillus</taxon>
    </lineage>
</organism>
<reference evidence="1 2" key="1">
    <citation type="submission" date="2016-10" db="EMBL/GenBank/DDBJ databases">
        <authorList>
            <person name="de Groot N.N."/>
        </authorList>
    </citation>
    <scope>NUCLEOTIDE SEQUENCE [LARGE SCALE GENOMIC DNA]</scope>
    <source>
        <strain evidence="1 2">DSM 17073</strain>
    </source>
</reference>